<name>A0A4S8PI83_9ACTN</name>
<protein>
    <submittedName>
        <fullName evidence="5">Hsp20/alpha crystallin family protein</fullName>
    </submittedName>
</protein>
<dbReference type="AlphaFoldDB" id="A0A4S8PI83"/>
<dbReference type="Pfam" id="PF00011">
    <property type="entry name" value="HSP20"/>
    <property type="match status" value="1"/>
</dbReference>
<sequence length="220" mass="23383">MPCSSRGIEDLGRRTGPESAGGPRHGRNIRGPCGAVGVISTLGLGVLILRKGTATMIVRYQHPQAAYRQIDQHFNREFERLVRLGFKRAAVQSSLRADVYTEGEDLVVTAAVPGVSPEDVTVEVEGRRLSITAERKAREAAEGDRYLVRGLSAGSFSREFTLPEGTSAEQVSAEVADGLLQVRVAGAVKPAPQARRIPVNGVAPVIEGAAEEATDEAAAE</sequence>
<keyword evidence="6" id="KW-1185">Reference proteome</keyword>
<dbReference type="InterPro" id="IPR002068">
    <property type="entry name" value="A-crystallin/Hsp20_dom"/>
</dbReference>
<feature type="region of interest" description="Disordered" evidence="3">
    <location>
        <begin position="1"/>
        <end position="28"/>
    </location>
</feature>
<comment type="caution">
    <text evidence="5">The sequence shown here is derived from an EMBL/GenBank/DDBJ whole genome shotgun (WGS) entry which is preliminary data.</text>
</comment>
<dbReference type="Gene3D" id="2.60.40.790">
    <property type="match status" value="1"/>
</dbReference>
<feature type="compositionally biased region" description="Basic and acidic residues" evidence="3">
    <location>
        <begin position="7"/>
        <end position="16"/>
    </location>
</feature>
<evidence type="ECO:0000256" key="3">
    <source>
        <dbReference type="SAM" id="MobiDB-lite"/>
    </source>
</evidence>
<dbReference type="InterPro" id="IPR031107">
    <property type="entry name" value="Small_HSP"/>
</dbReference>
<accession>A0A4S8PI83</accession>
<dbReference type="PROSITE" id="PS01031">
    <property type="entry name" value="SHSP"/>
    <property type="match status" value="1"/>
</dbReference>
<dbReference type="InterPro" id="IPR008978">
    <property type="entry name" value="HSP20-like_chaperone"/>
</dbReference>
<feature type="domain" description="SHSP" evidence="4">
    <location>
        <begin position="88"/>
        <end position="202"/>
    </location>
</feature>
<dbReference type="EMBL" id="STGX01000006">
    <property type="protein sequence ID" value="THV29132.1"/>
    <property type="molecule type" value="Genomic_DNA"/>
</dbReference>
<evidence type="ECO:0000256" key="1">
    <source>
        <dbReference type="PROSITE-ProRule" id="PRU00285"/>
    </source>
</evidence>
<evidence type="ECO:0000259" key="4">
    <source>
        <dbReference type="PROSITE" id="PS01031"/>
    </source>
</evidence>
<comment type="similarity">
    <text evidence="1 2">Belongs to the small heat shock protein (HSP20) family.</text>
</comment>
<proteinExistence type="inferred from homology"/>
<reference evidence="5 6" key="1">
    <citation type="journal article" date="2018" name="Int. J. Syst. Evol. Microbiol.">
        <title>Glycomyces paridis sp. nov., isolated from the medicinal plant Paris polyphylla.</title>
        <authorList>
            <person name="Fang X.M."/>
            <person name="Bai J.L."/>
            <person name="Su J."/>
            <person name="Zhao L.L."/>
            <person name="Liu H.Y."/>
            <person name="Ma B.P."/>
            <person name="Zhang Y.Q."/>
            <person name="Yu L.Y."/>
        </authorList>
    </citation>
    <scope>NUCLEOTIDE SEQUENCE [LARGE SCALE GENOMIC DNA]</scope>
    <source>
        <strain evidence="5 6">CPCC 204357</strain>
    </source>
</reference>
<organism evidence="5 6">
    <name type="scientific">Glycomyces paridis</name>
    <dbReference type="NCBI Taxonomy" id="2126555"/>
    <lineage>
        <taxon>Bacteria</taxon>
        <taxon>Bacillati</taxon>
        <taxon>Actinomycetota</taxon>
        <taxon>Actinomycetes</taxon>
        <taxon>Glycomycetales</taxon>
        <taxon>Glycomycetaceae</taxon>
        <taxon>Glycomyces</taxon>
    </lineage>
</organism>
<evidence type="ECO:0000256" key="2">
    <source>
        <dbReference type="RuleBase" id="RU003616"/>
    </source>
</evidence>
<evidence type="ECO:0000313" key="6">
    <source>
        <dbReference type="Proteomes" id="UP000305792"/>
    </source>
</evidence>
<dbReference type="Proteomes" id="UP000305792">
    <property type="component" value="Unassembled WGS sequence"/>
</dbReference>
<dbReference type="CDD" id="cd06464">
    <property type="entry name" value="ACD_sHsps-like"/>
    <property type="match status" value="1"/>
</dbReference>
<evidence type="ECO:0000313" key="5">
    <source>
        <dbReference type="EMBL" id="THV29132.1"/>
    </source>
</evidence>
<dbReference type="SUPFAM" id="SSF49764">
    <property type="entry name" value="HSP20-like chaperones"/>
    <property type="match status" value="1"/>
</dbReference>
<gene>
    <name evidence="5" type="ORF">E9998_10360</name>
</gene>
<dbReference type="PANTHER" id="PTHR11527">
    <property type="entry name" value="HEAT-SHOCK PROTEIN 20 FAMILY MEMBER"/>
    <property type="match status" value="1"/>
</dbReference>